<evidence type="ECO:0000256" key="13">
    <source>
        <dbReference type="ARBA" id="ARBA00050547"/>
    </source>
</evidence>
<evidence type="ECO:0000259" key="17">
    <source>
        <dbReference type="Pfam" id="PF03807"/>
    </source>
</evidence>
<dbReference type="SUPFAM" id="SSF51735">
    <property type="entry name" value="NAD(P)-binding Rossmann-fold domains"/>
    <property type="match status" value="1"/>
</dbReference>
<dbReference type="InterPro" id="IPR036291">
    <property type="entry name" value="NAD(P)-bd_dom_sf"/>
</dbReference>
<comment type="caution">
    <text evidence="19">The sequence shown here is derived from an EMBL/GenBank/DDBJ whole genome shotgun (WGS) entry which is preliminary data.</text>
</comment>
<dbReference type="FunFam" id="1.10.3730.10:FF:000001">
    <property type="entry name" value="Pyrroline-5-carboxylate reductase"/>
    <property type="match status" value="1"/>
</dbReference>
<feature type="binding site" evidence="15">
    <location>
        <begin position="69"/>
        <end position="72"/>
    </location>
    <ligand>
        <name>NADP(+)</name>
        <dbReference type="ChEBI" id="CHEBI:58349"/>
    </ligand>
</feature>
<dbReference type="Proteomes" id="UP001558652">
    <property type="component" value="Unassembled WGS sequence"/>
</dbReference>
<evidence type="ECO:0000256" key="3">
    <source>
        <dbReference type="ARBA" id="ARBA00005525"/>
    </source>
</evidence>
<dbReference type="InterPro" id="IPR053790">
    <property type="entry name" value="P5CR-like_CS"/>
</dbReference>
<evidence type="ECO:0000256" key="14">
    <source>
        <dbReference type="ARBA" id="ARBA00052690"/>
    </source>
</evidence>
<feature type="domain" description="Pyrroline-5-carboxylate reductase catalytic N-terminal" evidence="17">
    <location>
        <begin position="3"/>
        <end position="95"/>
    </location>
</feature>
<feature type="domain" description="Pyrroline-5-carboxylate reductase dimerisation" evidence="18">
    <location>
        <begin position="159"/>
        <end position="260"/>
    </location>
</feature>
<gene>
    <name evidence="19" type="ORF">AAG570_014168</name>
</gene>
<dbReference type="SUPFAM" id="SSF48179">
    <property type="entry name" value="6-phosphogluconate dehydrogenase C-terminal domain-like"/>
    <property type="match status" value="1"/>
</dbReference>
<name>A0ABD0Y5J9_9HEMI</name>
<comment type="catalytic activity">
    <reaction evidence="14 16">
        <text>L-proline + NADP(+) = (S)-1-pyrroline-5-carboxylate + NADPH + 2 H(+)</text>
        <dbReference type="Rhea" id="RHEA:14109"/>
        <dbReference type="ChEBI" id="CHEBI:15378"/>
        <dbReference type="ChEBI" id="CHEBI:17388"/>
        <dbReference type="ChEBI" id="CHEBI:57783"/>
        <dbReference type="ChEBI" id="CHEBI:58349"/>
        <dbReference type="ChEBI" id="CHEBI:60039"/>
        <dbReference type="EC" id="1.5.1.2"/>
    </reaction>
</comment>
<keyword evidence="6" id="KW-0963">Cytoplasm</keyword>
<dbReference type="Pfam" id="PF03807">
    <property type="entry name" value="F420_oxidored"/>
    <property type="match status" value="1"/>
</dbReference>
<evidence type="ECO:0000313" key="20">
    <source>
        <dbReference type="Proteomes" id="UP001558652"/>
    </source>
</evidence>
<evidence type="ECO:0000256" key="4">
    <source>
        <dbReference type="ARBA" id="ARBA00012855"/>
    </source>
</evidence>
<dbReference type="NCBIfam" id="TIGR00112">
    <property type="entry name" value="proC"/>
    <property type="match status" value="1"/>
</dbReference>
<evidence type="ECO:0000256" key="12">
    <source>
        <dbReference type="ARBA" id="ARBA00049975"/>
    </source>
</evidence>
<evidence type="ECO:0000256" key="11">
    <source>
        <dbReference type="ARBA" id="ARBA00038523"/>
    </source>
</evidence>
<dbReference type="FunFam" id="3.40.50.720:FF:000190">
    <property type="entry name" value="Pyrroline-5-carboxylate reductase"/>
    <property type="match status" value="1"/>
</dbReference>
<keyword evidence="8 16" id="KW-0641">Proline biosynthesis</keyword>
<dbReference type="PANTHER" id="PTHR11645:SF0">
    <property type="entry name" value="PYRROLINE-5-CARBOXYLATE REDUCTASE 3"/>
    <property type="match status" value="1"/>
</dbReference>
<evidence type="ECO:0000256" key="15">
    <source>
        <dbReference type="PIRSR" id="PIRSR000193-1"/>
    </source>
</evidence>
<keyword evidence="10 16" id="KW-0560">Oxidoreductase</keyword>
<dbReference type="HAMAP" id="MF_01925">
    <property type="entry name" value="P5C_reductase"/>
    <property type="match status" value="1"/>
</dbReference>
<comment type="catalytic activity">
    <reaction evidence="13">
        <text>L-proline + NAD(+) = (S)-1-pyrroline-5-carboxylate + NADH + 2 H(+)</text>
        <dbReference type="Rhea" id="RHEA:14105"/>
        <dbReference type="ChEBI" id="CHEBI:15378"/>
        <dbReference type="ChEBI" id="CHEBI:17388"/>
        <dbReference type="ChEBI" id="CHEBI:57540"/>
        <dbReference type="ChEBI" id="CHEBI:57945"/>
        <dbReference type="ChEBI" id="CHEBI:60039"/>
        <dbReference type="EC" id="1.5.1.2"/>
    </reaction>
</comment>
<dbReference type="GO" id="GO:0008652">
    <property type="term" value="P:amino acid biosynthetic process"/>
    <property type="evidence" value="ECO:0007669"/>
    <property type="project" value="UniProtKB-KW"/>
</dbReference>
<keyword evidence="9 15" id="KW-0521">NADP</keyword>
<dbReference type="InterPro" id="IPR029036">
    <property type="entry name" value="P5CR_dimer"/>
</dbReference>
<dbReference type="PROSITE" id="PS00521">
    <property type="entry name" value="P5CR"/>
    <property type="match status" value="1"/>
</dbReference>
<dbReference type="Pfam" id="PF14748">
    <property type="entry name" value="P5CR_dimer"/>
    <property type="match status" value="1"/>
</dbReference>
<dbReference type="InterPro" id="IPR008927">
    <property type="entry name" value="6-PGluconate_DH-like_C_sf"/>
</dbReference>
<evidence type="ECO:0000259" key="18">
    <source>
        <dbReference type="Pfam" id="PF14748"/>
    </source>
</evidence>
<keyword evidence="20" id="KW-1185">Reference proteome</keyword>
<dbReference type="Gene3D" id="3.40.50.720">
    <property type="entry name" value="NAD(P)-binding Rossmann-like Domain"/>
    <property type="match status" value="1"/>
</dbReference>
<keyword evidence="7 16" id="KW-0028">Amino-acid biosynthesis</keyword>
<dbReference type="Gene3D" id="1.10.3730.10">
    <property type="entry name" value="ProC C-terminal domain-like"/>
    <property type="match status" value="1"/>
</dbReference>
<sequence>MFKLGFIGSGNMAGALIKGIIDSKLYDPSEIAVGDPSQIKLNEMLNMYGVGTYSDNDSLVRNCETIVLAIKPQIVEPVLKKLSFSDSKLFISILSGITTKTLENLLPAKTRVIRAMPNMPALVHKACTVIAAGAHTDTCDMQLAKEIFESVGVVDTVDESEINAIAAISGSGPAYFYLILEAMADAGVQAGLNREFALKLAAHTAIGSARMVLETGEHPAALKDMVTSPGGTTIDALYEFEKGSLRYTIMTGVKAAVLKAYNS</sequence>
<dbReference type="InterPro" id="IPR000304">
    <property type="entry name" value="Pyrroline-COOH_reductase"/>
</dbReference>
<comment type="pathway">
    <text evidence="2 16">Amino-acid biosynthesis; L-proline biosynthesis; L-proline from L-glutamate 5-semialdehyde: step 1/1.</text>
</comment>
<dbReference type="AlphaFoldDB" id="A0ABD0Y5J9"/>
<comment type="subcellular location">
    <subcellularLocation>
        <location evidence="1">Cytoplasm</location>
    </subcellularLocation>
</comment>
<dbReference type="EC" id="1.5.1.2" evidence="4 16"/>
<feature type="binding site" evidence="15">
    <location>
        <position position="56"/>
    </location>
    <ligand>
        <name>NADPH</name>
        <dbReference type="ChEBI" id="CHEBI:57783"/>
    </ligand>
</feature>
<evidence type="ECO:0000256" key="16">
    <source>
        <dbReference type="RuleBase" id="RU003903"/>
    </source>
</evidence>
<dbReference type="PIRSF" id="PIRSF000193">
    <property type="entry name" value="Pyrrol-5-carb_rd"/>
    <property type="match status" value="1"/>
</dbReference>
<evidence type="ECO:0000256" key="6">
    <source>
        <dbReference type="ARBA" id="ARBA00022490"/>
    </source>
</evidence>
<dbReference type="GO" id="GO:0005737">
    <property type="term" value="C:cytoplasm"/>
    <property type="evidence" value="ECO:0007669"/>
    <property type="project" value="UniProtKB-SubCell"/>
</dbReference>
<reference evidence="19 20" key="1">
    <citation type="submission" date="2024-07" db="EMBL/GenBank/DDBJ databases">
        <title>Chromosome-level genome assembly of the water stick insect Ranatra chinensis (Heteroptera: Nepidae).</title>
        <authorList>
            <person name="Liu X."/>
        </authorList>
    </citation>
    <scope>NUCLEOTIDE SEQUENCE [LARGE SCALE GENOMIC DNA]</scope>
    <source>
        <strain evidence="19">Cailab_2021Rc</strain>
        <tissue evidence="19">Muscle</tissue>
    </source>
</reference>
<proteinExistence type="inferred from homology"/>
<dbReference type="GO" id="GO:0004735">
    <property type="term" value="F:pyrroline-5-carboxylate reductase activity"/>
    <property type="evidence" value="ECO:0007669"/>
    <property type="project" value="UniProtKB-EC"/>
</dbReference>
<dbReference type="EMBL" id="JBFDAA010000030">
    <property type="protein sequence ID" value="KAL1110028.1"/>
    <property type="molecule type" value="Genomic_DNA"/>
</dbReference>
<evidence type="ECO:0000256" key="2">
    <source>
        <dbReference type="ARBA" id="ARBA00005205"/>
    </source>
</evidence>
<feature type="binding site" evidence="15">
    <location>
        <begin position="7"/>
        <end position="12"/>
    </location>
    <ligand>
        <name>NADP(+)</name>
        <dbReference type="ChEBI" id="CHEBI:58349"/>
    </ligand>
</feature>
<protein>
    <recommendedName>
        <fullName evidence="5 16">Pyrroline-5-carboxylate reductase</fullName>
        <ecNumber evidence="4 16">1.5.1.2</ecNumber>
    </recommendedName>
</protein>
<evidence type="ECO:0000256" key="7">
    <source>
        <dbReference type="ARBA" id="ARBA00022605"/>
    </source>
</evidence>
<accession>A0ABD0Y5J9</accession>
<dbReference type="PANTHER" id="PTHR11645">
    <property type="entry name" value="PYRROLINE-5-CARBOXYLATE REDUCTASE"/>
    <property type="match status" value="1"/>
</dbReference>
<evidence type="ECO:0000256" key="8">
    <source>
        <dbReference type="ARBA" id="ARBA00022650"/>
    </source>
</evidence>
<evidence type="ECO:0000256" key="9">
    <source>
        <dbReference type="ARBA" id="ARBA00022857"/>
    </source>
</evidence>
<comment type="function">
    <text evidence="12">Oxidoreductase that catalyzes the last step in proline biosynthesis, which corresponds to the reduction of pyrroline-5-carboxylate (P5C) to L-proline using NAD(P)H. Proline is synthesized from either glutamate or ornithine; both are converted to P5C, and then to proline via pyrroline-5-carboxylate reductases (PYCRs). PYCR3 is exclusively linked to the biosynthesis of proline from ornithine.</text>
</comment>
<comment type="similarity">
    <text evidence="3 16">Belongs to the pyrroline-5-carboxylate reductase family.</text>
</comment>
<evidence type="ECO:0000256" key="5">
    <source>
        <dbReference type="ARBA" id="ARBA00021413"/>
    </source>
</evidence>
<dbReference type="InterPro" id="IPR028939">
    <property type="entry name" value="P5C_Rdtase_cat_N"/>
</dbReference>
<evidence type="ECO:0000256" key="10">
    <source>
        <dbReference type="ARBA" id="ARBA00023002"/>
    </source>
</evidence>
<comment type="subunit">
    <text evidence="11">Homodecamer; composed of 5 homodimers.</text>
</comment>
<organism evidence="19 20">
    <name type="scientific">Ranatra chinensis</name>
    <dbReference type="NCBI Taxonomy" id="642074"/>
    <lineage>
        <taxon>Eukaryota</taxon>
        <taxon>Metazoa</taxon>
        <taxon>Ecdysozoa</taxon>
        <taxon>Arthropoda</taxon>
        <taxon>Hexapoda</taxon>
        <taxon>Insecta</taxon>
        <taxon>Pterygota</taxon>
        <taxon>Neoptera</taxon>
        <taxon>Paraneoptera</taxon>
        <taxon>Hemiptera</taxon>
        <taxon>Heteroptera</taxon>
        <taxon>Panheteroptera</taxon>
        <taxon>Nepomorpha</taxon>
        <taxon>Nepidae</taxon>
        <taxon>Ranatrinae</taxon>
        <taxon>Ranatra</taxon>
    </lineage>
</organism>
<evidence type="ECO:0000256" key="1">
    <source>
        <dbReference type="ARBA" id="ARBA00004496"/>
    </source>
</evidence>
<evidence type="ECO:0000313" key="19">
    <source>
        <dbReference type="EMBL" id="KAL1110028.1"/>
    </source>
</evidence>